<accession>A0AAD7Y7V3</accession>
<gene>
    <name evidence="1" type="ORF">PYW07_011144</name>
</gene>
<dbReference type="PANTHER" id="PTHR10773">
    <property type="entry name" value="DNA-DIRECTED RNA POLYMERASES I, II, AND III SUBUNIT RPABC2"/>
    <property type="match status" value="1"/>
</dbReference>
<name>A0AAD7Y7V3_MYTSE</name>
<evidence type="ECO:0000313" key="1">
    <source>
        <dbReference type="EMBL" id="KAJ8705317.1"/>
    </source>
</evidence>
<comment type="caution">
    <text evidence="1">The sequence shown here is derived from an EMBL/GenBank/DDBJ whole genome shotgun (WGS) entry which is preliminary data.</text>
</comment>
<dbReference type="Proteomes" id="UP001231518">
    <property type="component" value="Chromosome 27"/>
</dbReference>
<organism evidence="1 2">
    <name type="scientific">Mythimna separata</name>
    <name type="common">Oriental armyworm</name>
    <name type="synonym">Pseudaletia separata</name>
    <dbReference type="NCBI Taxonomy" id="271217"/>
    <lineage>
        <taxon>Eukaryota</taxon>
        <taxon>Metazoa</taxon>
        <taxon>Ecdysozoa</taxon>
        <taxon>Arthropoda</taxon>
        <taxon>Hexapoda</taxon>
        <taxon>Insecta</taxon>
        <taxon>Pterygota</taxon>
        <taxon>Neoptera</taxon>
        <taxon>Endopterygota</taxon>
        <taxon>Lepidoptera</taxon>
        <taxon>Glossata</taxon>
        <taxon>Ditrysia</taxon>
        <taxon>Noctuoidea</taxon>
        <taxon>Noctuidae</taxon>
        <taxon>Noctuinae</taxon>
        <taxon>Hadenini</taxon>
        <taxon>Mythimna</taxon>
    </lineage>
</organism>
<protein>
    <submittedName>
        <fullName evidence="1">Uncharacterized protein</fullName>
    </submittedName>
</protein>
<dbReference type="EMBL" id="JARGEI010000030">
    <property type="protein sequence ID" value="KAJ8705317.1"/>
    <property type="molecule type" value="Genomic_DNA"/>
</dbReference>
<dbReference type="AlphaFoldDB" id="A0AAD7Y7V3"/>
<keyword evidence="2" id="KW-1185">Reference proteome</keyword>
<reference evidence="1" key="1">
    <citation type="submission" date="2023-03" db="EMBL/GenBank/DDBJ databases">
        <title>Chromosome-level genomes of two armyworms, Mythimna separata and Mythimna loreyi, provide insights into the biosynthesis and reception of sex pheromones.</title>
        <authorList>
            <person name="Zhao H."/>
        </authorList>
    </citation>
    <scope>NUCLEOTIDE SEQUENCE</scope>
    <source>
        <strain evidence="1">BeijingLab</strain>
        <tissue evidence="1">Pupa</tissue>
    </source>
</reference>
<proteinExistence type="predicted"/>
<sequence length="166" mass="19723">MKDERGHHANRFKVDENIKNGVKSFIEAIPKIEPHYIRANSRRHYIDGSKAITDLHRDYVAECKSKNVPFANYLMFYRIFTQDYNISFFIPKKDLCEVCEAYKNSTNEEKERLKESYKTHQNEKVLSRIEKENDKKNKDIHVAVYDLQAVFQCPKGDISVFYYKSK</sequence>
<dbReference type="PANTHER" id="PTHR10773:SF19">
    <property type="match status" value="1"/>
</dbReference>
<evidence type="ECO:0000313" key="2">
    <source>
        <dbReference type="Proteomes" id="UP001231518"/>
    </source>
</evidence>